<name>A0A6L8LSD3_9RHOB</name>
<evidence type="ECO:0000256" key="1">
    <source>
        <dbReference type="SAM" id="MobiDB-lite"/>
    </source>
</evidence>
<accession>A0A6L8LSD3</accession>
<gene>
    <name evidence="3" type="ORF">GR167_19645</name>
</gene>
<proteinExistence type="predicted"/>
<reference evidence="3 4" key="1">
    <citation type="submission" date="2020-01" db="EMBL/GenBank/DDBJ databases">
        <authorList>
            <person name="Chen S."/>
        </authorList>
    </citation>
    <scope>NUCLEOTIDE SEQUENCE [LARGE SCALE GENOMIC DNA]</scope>
    <source>
        <strain evidence="3 4">GS-10</strain>
    </source>
</reference>
<dbReference type="EMBL" id="WWEN01000012">
    <property type="protein sequence ID" value="MYM57540.1"/>
    <property type="molecule type" value="Genomic_DNA"/>
</dbReference>
<organism evidence="3 4">
    <name type="scientific">Thalassovita mangrovi</name>
    <dbReference type="NCBI Taxonomy" id="2692236"/>
    <lineage>
        <taxon>Bacteria</taxon>
        <taxon>Pseudomonadati</taxon>
        <taxon>Pseudomonadota</taxon>
        <taxon>Alphaproteobacteria</taxon>
        <taxon>Rhodobacterales</taxon>
        <taxon>Roseobacteraceae</taxon>
        <taxon>Thalassovita</taxon>
    </lineage>
</organism>
<evidence type="ECO:0000313" key="4">
    <source>
        <dbReference type="Proteomes" id="UP000479043"/>
    </source>
</evidence>
<feature type="domain" description="Luciferase" evidence="2">
    <location>
        <begin position="86"/>
        <end position="149"/>
    </location>
</feature>
<evidence type="ECO:0000259" key="2">
    <source>
        <dbReference type="Pfam" id="PF17648"/>
    </source>
</evidence>
<sequence>MPPGLKRLAQRQGDRPRFEPKWPCLQTGDTSRKALRDALVQAILEFEGVSACQPPFDAPGTGFALIDDLARGQPEAFVNGTCWLVLQPGGAMHLSLRPEWAQKVVNHGWATVHPFARYMAGAVPPQSLVVYAPRDRRELAVAIRIAAAAHSYAMGRIGDLILPDTRW</sequence>
<dbReference type="InterPro" id="IPR048273">
    <property type="entry name" value="Luciferase"/>
</dbReference>
<feature type="region of interest" description="Disordered" evidence="1">
    <location>
        <begin position="1"/>
        <end position="21"/>
    </location>
</feature>
<dbReference type="PANTHER" id="PTHR38695">
    <property type="entry name" value="AMINO ACID PERMEASE_ SLC12A DOMAIN-CONTAINING PROTEIN"/>
    <property type="match status" value="1"/>
</dbReference>
<dbReference type="AlphaFoldDB" id="A0A6L8LSD3"/>
<dbReference type="Pfam" id="PF17648">
    <property type="entry name" value="Luciferase"/>
    <property type="match status" value="1"/>
</dbReference>
<dbReference type="Proteomes" id="UP000479043">
    <property type="component" value="Unassembled WGS sequence"/>
</dbReference>
<keyword evidence="4" id="KW-1185">Reference proteome</keyword>
<protein>
    <recommendedName>
        <fullName evidence="2">Luciferase domain-containing protein</fullName>
    </recommendedName>
</protein>
<evidence type="ECO:0000313" key="3">
    <source>
        <dbReference type="EMBL" id="MYM57540.1"/>
    </source>
</evidence>
<dbReference type="InterPro" id="IPR040841">
    <property type="entry name" value="Luciferase_dom"/>
</dbReference>
<comment type="caution">
    <text evidence="3">The sequence shown here is derived from an EMBL/GenBank/DDBJ whole genome shotgun (WGS) entry which is preliminary data.</text>
</comment>
<dbReference type="PANTHER" id="PTHR38695:SF1">
    <property type="entry name" value="AMINO ACID PERMEASE_ SLC12A DOMAIN-CONTAINING PROTEIN"/>
    <property type="match status" value="1"/>
</dbReference>